<name>A0ABR0M5M0_9PEZI</name>
<organism evidence="2 3">
    <name type="scientific">Cryomyces antarcticus</name>
    <dbReference type="NCBI Taxonomy" id="329879"/>
    <lineage>
        <taxon>Eukaryota</taxon>
        <taxon>Fungi</taxon>
        <taxon>Dikarya</taxon>
        <taxon>Ascomycota</taxon>
        <taxon>Pezizomycotina</taxon>
        <taxon>Dothideomycetes</taxon>
        <taxon>Dothideomycetes incertae sedis</taxon>
        <taxon>Cryomyces</taxon>
    </lineage>
</organism>
<dbReference type="Proteomes" id="UP001357485">
    <property type="component" value="Unassembled WGS sequence"/>
</dbReference>
<accession>A0ABR0M5M0</accession>
<protein>
    <recommendedName>
        <fullName evidence="1">ZFAND1-like ubiquitin-like domain-containing protein</fullName>
    </recommendedName>
</protein>
<proteinExistence type="predicted"/>
<dbReference type="EMBL" id="JAVRRA010000895">
    <property type="protein sequence ID" value="KAK5283276.1"/>
    <property type="molecule type" value="Genomic_DNA"/>
</dbReference>
<gene>
    <name evidence="2" type="ORF">LTR16_005506</name>
</gene>
<feature type="non-terminal residue" evidence="2">
    <location>
        <position position="131"/>
    </location>
</feature>
<dbReference type="Pfam" id="PF25327">
    <property type="entry name" value="UBL_ZFAND1"/>
    <property type="match status" value="1"/>
</dbReference>
<evidence type="ECO:0000313" key="2">
    <source>
        <dbReference type="EMBL" id="KAK5283276.1"/>
    </source>
</evidence>
<feature type="domain" description="ZFAND1-like ubiquitin-like" evidence="1">
    <location>
        <begin position="55"/>
        <end position="121"/>
    </location>
</feature>
<evidence type="ECO:0000259" key="1">
    <source>
        <dbReference type="Pfam" id="PF25327"/>
    </source>
</evidence>
<sequence length="131" mass="13652">MSSSRAAASAHATALATLKRTARGDAALAPEKRVYVHVEASAATAAAKYPHGAFFYSAEWSVGRVLDAAATALQLANVNNRVEGEAERLRVFHVEGGRLLEFGEKLGAVVASGNTLVLLRGVGPAVPDLIQ</sequence>
<dbReference type="InterPro" id="IPR057358">
    <property type="entry name" value="UBL_ZFAND1-like"/>
</dbReference>
<evidence type="ECO:0000313" key="3">
    <source>
        <dbReference type="Proteomes" id="UP001357485"/>
    </source>
</evidence>
<comment type="caution">
    <text evidence="2">The sequence shown here is derived from an EMBL/GenBank/DDBJ whole genome shotgun (WGS) entry which is preliminary data.</text>
</comment>
<reference evidence="2 3" key="1">
    <citation type="submission" date="2023-08" db="EMBL/GenBank/DDBJ databases">
        <title>Black Yeasts Isolated from many extreme environments.</title>
        <authorList>
            <person name="Coleine C."/>
            <person name="Stajich J.E."/>
            <person name="Selbmann L."/>
        </authorList>
    </citation>
    <scope>NUCLEOTIDE SEQUENCE [LARGE SCALE GENOMIC DNA]</scope>
    <source>
        <strain evidence="2 3">CCFEE 536</strain>
    </source>
</reference>
<keyword evidence="3" id="KW-1185">Reference proteome</keyword>